<feature type="signal peptide" evidence="1">
    <location>
        <begin position="1"/>
        <end position="21"/>
    </location>
</feature>
<reference evidence="3" key="1">
    <citation type="submission" date="2017-09" db="EMBL/GenBank/DDBJ databases">
        <title>Depth-based differentiation of microbial function through sediment-hosted aquifers and enrichment of novel symbionts in the deep terrestrial subsurface.</title>
        <authorList>
            <person name="Probst A.J."/>
            <person name="Ladd B."/>
            <person name="Jarett J.K."/>
            <person name="Geller-Mcgrath D.E."/>
            <person name="Sieber C.M.K."/>
            <person name="Emerson J.B."/>
            <person name="Anantharaman K."/>
            <person name="Thomas B.C."/>
            <person name="Malmstrom R."/>
            <person name="Stieglmeier M."/>
            <person name="Klingl A."/>
            <person name="Woyke T."/>
            <person name="Ryan C.M."/>
            <person name="Banfield J.F."/>
        </authorList>
    </citation>
    <scope>NUCLEOTIDE SEQUENCE [LARGE SCALE GENOMIC DNA]</scope>
</reference>
<organism evidence="2 3">
    <name type="scientific">Candidatus Desantisbacteria bacterium CG_4_10_14_0_8_um_filter_48_22</name>
    <dbReference type="NCBI Taxonomy" id="1974543"/>
    <lineage>
        <taxon>Bacteria</taxon>
        <taxon>Candidatus Desantisiibacteriota</taxon>
    </lineage>
</organism>
<accession>A0A2M7S4X5</accession>
<keyword evidence="1" id="KW-0732">Signal</keyword>
<dbReference type="AlphaFoldDB" id="A0A2M7S4X5"/>
<dbReference type="PROSITE" id="PS51257">
    <property type="entry name" value="PROKAR_LIPOPROTEIN"/>
    <property type="match status" value="1"/>
</dbReference>
<dbReference type="Proteomes" id="UP000229307">
    <property type="component" value="Unassembled WGS sequence"/>
</dbReference>
<evidence type="ECO:0000256" key="1">
    <source>
        <dbReference type="SAM" id="SignalP"/>
    </source>
</evidence>
<gene>
    <name evidence="2" type="ORF">COY52_11695</name>
</gene>
<sequence length="155" mass="16821">MRKIMGLALVAVMAVFLMGCATSTEHTKGGKAKDVMMNEQIDKKIIEVRGMAAADLNMENEMQRKATSEQAAIVDAQYKLTTMLKGVKLEGGNTIEKAMLTDSVIAATVNAEIKGAEIVSTEWTRNKEAEIDGCIVVMRIDLNGLAKRVGFKLAQ</sequence>
<protein>
    <submittedName>
        <fullName evidence="2">Uncharacterized protein</fullName>
    </submittedName>
</protein>
<feature type="chain" id="PRO_5014889308" evidence="1">
    <location>
        <begin position="22"/>
        <end position="155"/>
    </location>
</feature>
<evidence type="ECO:0000313" key="2">
    <source>
        <dbReference type="EMBL" id="PIZ14611.1"/>
    </source>
</evidence>
<comment type="caution">
    <text evidence="2">The sequence shown here is derived from an EMBL/GenBank/DDBJ whole genome shotgun (WGS) entry which is preliminary data.</text>
</comment>
<dbReference type="EMBL" id="PFMR01000322">
    <property type="protein sequence ID" value="PIZ14611.1"/>
    <property type="molecule type" value="Genomic_DNA"/>
</dbReference>
<name>A0A2M7S4X5_9BACT</name>
<proteinExistence type="predicted"/>
<evidence type="ECO:0000313" key="3">
    <source>
        <dbReference type="Proteomes" id="UP000229307"/>
    </source>
</evidence>